<evidence type="ECO:0000313" key="2">
    <source>
        <dbReference type="EMBL" id="CAL1170137.1"/>
    </source>
</evidence>
<dbReference type="Proteomes" id="UP001152797">
    <property type="component" value="Unassembled WGS sequence"/>
</dbReference>
<name>A0A9P1DU53_9DINO</name>
<accession>A0A9P1DU53</accession>
<sequence>MKTKTIKPAILIHFDPYPIFRQPLWRQGDVVLPTHLPRLERHADVENGDDLRPKLASADVDSRVVGLQAFLENPRHALESAAKTTERRKSRLSVIGRALRGRHGRREVSPSVAAMTESLALVSGLLKRAAGTGGGSVSSTVYAMGEAKVGMVGGVEKWRSLTSASETPVSCFEIGCLEGHYYMCSHGQVAEALENALGLLEELPSGEAGRVGEAERDEFYGFLEKLLLKIRDASEKPGKVLIIPCGWLRRPCSSGGDDLGHCVLLVLQRCRDREEFLMGIVNTGEGLQYHPASLSRLPPNPELPLRQSPLVLTGVNVDRIRSSGFWYLLYRQILYPDPANGPEAFYGLLLPFLNEKPLSANASALFPKWLEHVPIPVAGDRSGAICVERAVRFALVVAGMDAPSASWWSGVGLRRALLDCMNEALQTTQLRSPAPAEFALLQVGISSLARTAAAMRGHEQQKLELQSFIESLDSRAQQLQRRSRSVQPRLGYDGAAAAATGFAGFGRVLLQNVEQLKGEAKFGSLTLPSFPSALPAKIYSATEASEVCHLVRSMVTLMMNQQDRLPHAAASSFALVIHLISRLLPMPLAVDDAQWPKACFWAGDQALTFETKRELLRNLSGLSRGFSASASALSAIHATREMDSARTCVCAAICALMDALLRRPLDLRQAGAGAGATRAVQERHGDLFSLHYAGRAGGPESPCRPFILSSNSFRDISKALLLPQPEMALLRAQALDYFESLERFLDKSSASQSSGGIVFNFDKGMDLTDADRDAPGESHVVFGSFRMLAQAGLNELKFSHGLLVEQLSLSIGLDPSPSAAQWCFVWAEQALTGERPELIDFFPELACLRDAVFLWKVLLLPPGEDADKASRRPRLYAVPLQWRFVSNSAKQRKSRKAKVGEDGTLAVQGFELTGKKAFSSWWATSNWQAERGDEGLQSLKRWITGQDGYKSDFRSISQANPSILSGSPVDCEEDILALQTVPTFGSSLKPSESELLLTYLLAPYMRIPPHGGSWDRGPLILNFFWDKQRMTLLQEPQLQAILEAALFEPGPWLSQKEELEEVPKTIPAASAAYLSTRAGLLFNEMQYSPEPVMASMHRLLRFALEQDPGRAETPREGLILFLVRLAIRVESYGRLVVEQRHRVGRRQVDAKQTNLERIRKGLDDLSKVLQQDILQMLLEWATQAVRRRPRSMATICRIHAHIAFLFKNHVPESKEDIAIFLSSQIFINNATAKSPSESSTNSASLGVGEFELFDLFEMRRYGLAKWLREHRKEASVIMENVEQVVTCQGVAFIDIPNSRSWSELPHEPGNWTLSHELESSQPAKTSYREWLHLYDSSSVVVSINQGRYHCRDAGLGLLPHDVLTSAHLTEAPGGGRGDQGDQYTVAFGSLTDSQVVVREETAHRVCFELVGQKYEVHVWDEDPRLENGPLNVNSLEKVTSGWWMEVLEPILSRWRHDLTFYKISEGASSSSSADLWLLALAPKLQLEIGLWRQTPLVEIYDLPSHGRQIYRRLIFTSDMTWSLHSPEGPEAALYSVQSAGWSLGKGILPSENSNPGQSVRIFRYLSSAQGREEFVPAEMLRGLLPDALLERYKFWRHKGESEALLAEERFEVDQPTRLRVKFLSPQLGLFPEALTTVKRCKLRRLDPTSPRSNGGLEEGAADFLVNTKLGMNGLTELLARLENLSHILAWSDRVDGKGGVSRIELPRLSLSFTRDGGGRFYCDQLAGHWILENPESTSVPVHKLLAHFGGGSVLLGTGDGNLAILVSALAQPLRPWALGGALGAAGSGPAEEFLPGQLLLRRASGAWVERLREGSRYYCYPLHRCSMMVFTPTPAAALYLLLCRYLTWHFEEVVAMAGAICEVVRPEEQQLWECLSVLQGECHADAVACRLQLTLASLPFGKHARPPWDVAKQLLEYSAKRHLVSAGCALSVSQELLLHNLPELQAASSPLLGSRRAVLECLVAAQRSGQQSSLVIPLGPQLDDLGFDRQRSRELLGEVGFFTRVACSMQGLTYTRPEGERPVLEGSAALRFLDALFGRMGAAGTGGLLAFRGSFFLLYELFTGTLEVKLFPDDNPGILASALLRLMFGAENFTMDMEQAVLRALDSTPELSSEMPLWGSSATKRTWQVGNLIRLDHDSSSRLLRSAMKHLRQQQKYLHPVRRYESFSPADGKLVIDPHDIDHKRHWSPPLTQNVNCQSRGFSYGSQDSLKCLGSRPLAQLLQSSCGEIGEQSEELKQDQDVLSLRSWLQKLRSAQADPNFRFTSLPPGQRTLERLLLEL</sequence>
<keyword evidence="4" id="KW-1185">Reference proteome</keyword>
<reference evidence="1" key="1">
    <citation type="submission" date="2022-10" db="EMBL/GenBank/DDBJ databases">
        <authorList>
            <person name="Chen Y."/>
            <person name="Dougan E. K."/>
            <person name="Chan C."/>
            <person name="Rhodes N."/>
            <person name="Thang M."/>
        </authorList>
    </citation>
    <scope>NUCLEOTIDE SEQUENCE</scope>
</reference>
<gene>
    <name evidence="1" type="ORF">C1SCF055_LOCUS41466</name>
</gene>
<protein>
    <submittedName>
        <fullName evidence="3">Ubiquitinyl hydrolase 1</fullName>
    </submittedName>
</protein>
<dbReference type="GO" id="GO:0016787">
    <property type="term" value="F:hydrolase activity"/>
    <property type="evidence" value="ECO:0007669"/>
    <property type="project" value="UniProtKB-KW"/>
</dbReference>
<reference evidence="2" key="2">
    <citation type="submission" date="2024-04" db="EMBL/GenBank/DDBJ databases">
        <authorList>
            <person name="Chen Y."/>
            <person name="Shah S."/>
            <person name="Dougan E. K."/>
            <person name="Thang M."/>
            <person name="Chan C."/>
        </authorList>
    </citation>
    <scope>NUCLEOTIDE SEQUENCE [LARGE SCALE GENOMIC DNA]</scope>
</reference>
<organism evidence="1">
    <name type="scientific">Cladocopium goreaui</name>
    <dbReference type="NCBI Taxonomy" id="2562237"/>
    <lineage>
        <taxon>Eukaryota</taxon>
        <taxon>Sar</taxon>
        <taxon>Alveolata</taxon>
        <taxon>Dinophyceae</taxon>
        <taxon>Suessiales</taxon>
        <taxon>Symbiodiniaceae</taxon>
        <taxon>Cladocopium</taxon>
    </lineage>
</organism>
<dbReference type="EMBL" id="CAMXCT010006600">
    <property type="protein sequence ID" value="CAI4016762.1"/>
    <property type="molecule type" value="Genomic_DNA"/>
</dbReference>
<proteinExistence type="predicted"/>
<keyword evidence="3" id="KW-0378">Hydrolase</keyword>
<dbReference type="EMBL" id="CAMXCT020006600">
    <property type="protein sequence ID" value="CAL1170137.1"/>
    <property type="molecule type" value="Genomic_DNA"/>
</dbReference>
<comment type="caution">
    <text evidence="1">The sequence shown here is derived from an EMBL/GenBank/DDBJ whole genome shotgun (WGS) entry which is preliminary data.</text>
</comment>
<evidence type="ECO:0000313" key="3">
    <source>
        <dbReference type="EMBL" id="CAL4804074.1"/>
    </source>
</evidence>
<dbReference type="OrthoDB" id="2684236at2759"/>
<evidence type="ECO:0000313" key="1">
    <source>
        <dbReference type="EMBL" id="CAI4016762.1"/>
    </source>
</evidence>
<evidence type="ECO:0000313" key="4">
    <source>
        <dbReference type="Proteomes" id="UP001152797"/>
    </source>
</evidence>
<dbReference type="EMBL" id="CAMXCT030006600">
    <property type="protein sequence ID" value="CAL4804074.1"/>
    <property type="molecule type" value="Genomic_DNA"/>
</dbReference>